<reference evidence="1" key="1">
    <citation type="submission" date="2021-03" db="EMBL/GenBank/DDBJ databases">
        <authorList>
            <person name="Alouane T."/>
            <person name="Langin T."/>
            <person name="Bonhomme L."/>
        </authorList>
    </citation>
    <scope>NUCLEOTIDE SEQUENCE</scope>
    <source>
        <strain evidence="1">MDC_Fg202</strain>
    </source>
</reference>
<sequence length="184" mass="20622">SVHSSSISSTPESFRLPDYSETQLTLNSQEDNILAMNHPDVVQWICQQENGKPRPMNKYGRQNQAAAIRCSCGARKDKDDQAQNGNGSVIGVCLGINLGESTMSGRPKTTTTIRADHKFWRCYQNRVDKTCFMATSIDSKSCVWCKTRRGEGDDAMTEELITIGELVEVDKNGVEHWHYFPDNS</sequence>
<accession>A0A9N8NJY6</accession>
<evidence type="ECO:0000313" key="1">
    <source>
        <dbReference type="EMBL" id="CAG1980351.1"/>
    </source>
</evidence>
<name>A0A9N8NJY6_GIBZA</name>
<comment type="caution">
    <text evidence="1">The sequence shown here is derived from an EMBL/GenBank/DDBJ whole genome shotgun (WGS) entry which is preliminary data.</text>
</comment>
<proteinExistence type="predicted"/>
<feature type="non-terminal residue" evidence="1">
    <location>
        <position position="1"/>
    </location>
</feature>
<protein>
    <submittedName>
        <fullName evidence="1">Uncharacterized protein</fullName>
    </submittedName>
</protein>
<evidence type="ECO:0000313" key="2">
    <source>
        <dbReference type="Proteomes" id="UP000746612"/>
    </source>
</evidence>
<organism evidence="1 2">
    <name type="scientific">Gibberella zeae</name>
    <name type="common">Wheat head blight fungus</name>
    <name type="synonym">Fusarium graminearum</name>
    <dbReference type="NCBI Taxonomy" id="5518"/>
    <lineage>
        <taxon>Eukaryota</taxon>
        <taxon>Fungi</taxon>
        <taxon>Dikarya</taxon>
        <taxon>Ascomycota</taxon>
        <taxon>Pezizomycotina</taxon>
        <taxon>Sordariomycetes</taxon>
        <taxon>Hypocreomycetidae</taxon>
        <taxon>Hypocreales</taxon>
        <taxon>Nectriaceae</taxon>
        <taxon>Fusarium</taxon>
    </lineage>
</organism>
<gene>
    <name evidence="1" type="ORF">MDCFG202_LOCUS202140</name>
</gene>
<dbReference type="Proteomes" id="UP000746612">
    <property type="component" value="Unassembled WGS sequence"/>
</dbReference>
<dbReference type="EMBL" id="CAJPIJ010000117">
    <property type="protein sequence ID" value="CAG1980351.1"/>
    <property type="molecule type" value="Genomic_DNA"/>
</dbReference>
<dbReference type="AlphaFoldDB" id="A0A9N8NJY6"/>